<evidence type="ECO:0000313" key="2">
    <source>
        <dbReference type="Proteomes" id="UP000050790"/>
    </source>
</evidence>
<accession>A0AA85ALF0</accession>
<evidence type="ECO:0000256" key="1">
    <source>
        <dbReference type="SAM" id="Phobius"/>
    </source>
</evidence>
<sequence>MSELNLSKWMSEFHAKLQGILSYTRLVRRCILLISVDISSTHHKKRMDTYLMPLLFCINIYTVFYNVLKVLFDRALGNDPIPQSFTRSDVEELNDAERGIVMFRENEKLIITQMNNMAQNLFPKSEAIKEYVKCISEQHQAESYYSFIKEMSEQFENKDLISFTHYSTLKNCFMKQKQISERQKFNNKNKVCKILETFTEKDIQVLNRLISNKYDILWRWNKILFNYDFASRNIKQTMVFLRKLYDHFDVILSENVHHNY</sequence>
<keyword evidence="1" id="KW-0472">Membrane</keyword>
<keyword evidence="1" id="KW-1133">Transmembrane helix</keyword>
<feature type="transmembrane region" description="Helical" evidence="1">
    <location>
        <begin position="50"/>
        <end position="68"/>
    </location>
</feature>
<protein>
    <submittedName>
        <fullName evidence="3">Uncharacterized protein</fullName>
    </submittedName>
</protein>
<reference evidence="3" key="1">
    <citation type="submission" date="2023-11" db="UniProtKB">
        <authorList>
            <consortium name="WormBaseParasite"/>
        </authorList>
    </citation>
    <scope>IDENTIFICATION</scope>
</reference>
<keyword evidence="1" id="KW-0812">Transmembrane</keyword>
<dbReference type="AlphaFoldDB" id="A0AA85ALF0"/>
<dbReference type="Proteomes" id="UP000050790">
    <property type="component" value="Unassembled WGS sequence"/>
</dbReference>
<name>A0AA85ALF0_9TREM</name>
<organism evidence="2 3">
    <name type="scientific">Schistosoma margrebowiei</name>
    <dbReference type="NCBI Taxonomy" id="48269"/>
    <lineage>
        <taxon>Eukaryota</taxon>
        <taxon>Metazoa</taxon>
        <taxon>Spiralia</taxon>
        <taxon>Lophotrochozoa</taxon>
        <taxon>Platyhelminthes</taxon>
        <taxon>Trematoda</taxon>
        <taxon>Digenea</taxon>
        <taxon>Strigeidida</taxon>
        <taxon>Schistosomatoidea</taxon>
        <taxon>Schistosomatidae</taxon>
        <taxon>Schistosoma</taxon>
    </lineage>
</organism>
<evidence type="ECO:0000313" key="3">
    <source>
        <dbReference type="WBParaSite" id="SMRG1_92070.4"/>
    </source>
</evidence>
<dbReference type="WBParaSite" id="SMRG1_92070.4">
    <property type="protein sequence ID" value="SMRG1_92070.4"/>
    <property type="gene ID" value="SMRG1_92070"/>
</dbReference>
<proteinExistence type="predicted"/>